<sequence>MKLWICVIVLSAFVALGICENITISVFGPQVRNIPMAFGDFNSDELTDVFVRTGNDRTVQIMLANLEEPILQKSDKHKCDFKNQVTSIVPGDFDGDVFMDILVTTIVIDVPKPYTEVFILWGGDTSLNCTNASTPILKIKDQPLAMDYNQDMIIDLFGADENGTRFFWIFNTDRSAPEKIKMEEPVGQLSPMESIRIPHSNGFLDLDGDHYSDLFITTDKYFEVWNGKKGGFEFGHTIPLPPQDVDYYIGQSIHADVELLGKMDLIVPTCILVNSACTKSKIMVYSDNKWQDLGVDFTDSSKTQWEFAKEEQPYLNTVTMHGGDFNMDGYPDLLVTLKSSSTQQTRALLLENVSCNNCGNVNRTFKIKWDALEPFNNMESIAAVFYDFFQNGILDVILVLRDKSKVDKHEMAAFKNSDYDANFIKVMVLTGRVNDKFPVSQGPISLSRTKKTYGTNLPGPSITYNTYTQDGLPRTAMGAQLPQSAHLSMNLPFTIFGLGRTPNFIEMVTIGLNGLKKECPQIIPNSQMVVIPKPMDDPSRWKAQLFVTPSKIILLSAAALLATCGLITLIIVALYWKERREDKFEKLQEAHRFHFDAM</sequence>
<reference evidence="1" key="1">
    <citation type="submission" date="2023-04" db="EMBL/GenBank/DDBJ databases">
        <title>A chromosome-level genome assembly of the parasitoid wasp Eretmocerus hayati.</title>
        <authorList>
            <person name="Zhong Y."/>
            <person name="Liu S."/>
            <person name="Liu Y."/>
        </authorList>
    </citation>
    <scope>NUCLEOTIDE SEQUENCE</scope>
    <source>
        <strain evidence="1">ZJU_SS_LIU_2023</strain>
    </source>
</reference>
<comment type="caution">
    <text evidence="1">The sequence shown here is derived from an EMBL/GenBank/DDBJ whole genome shotgun (WGS) entry which is preliminary data.</text>
</comment>
<dbReference type="Proteomes" id="UP001239111">
    <property type="component" value="Chromosome 2"/>
</dbReference>
<dbReference type="EMBL" id="CM056742">
    <property type="protein sequence ID" value="KAJ8675333.1"/>
    <property type="molecule type" value="Genomic_DNA"/>
</dbReference>
<evidence type="ECO:0000313" key="1">
    <source>
        <dbReference type="EMBL" id="KAJ8675333.1"/>
    </source>
</evidence>
<name>A0ACC2NWU8_9HYME</name>
<evidence type="ECO:0000313" key="2">
    <source>
        <dbReference type="Proteomes" id="UP001239111"/>
    </source>
</evidence>
<proteinExistence type="predicted"/>
<accession>A0ACC2NWU8</accession>
<gene>
    <name evidence="1" type="ORF">QAD02_011119</name>
</gene>
<keyword evidence="2" id="KW-1185">Reference proteome</keyword>
<protein>
    <submittedName>
        <fullName evidence="1">Uncharacterized protein</fullName>
    </submittedName>
</protein>
<organism evidence="1 2">
    <name type="scientific">Eretmocerus hayati</name>
    <dbReference type="NCBI Taxonomy" id="131215"/>
    <lineage>
        <taxon>Eukaryota</taxon>
        <taxon>Metazoa</taxon>
        <taxon>Ecdysozoa</taxon>
        <taxon>Arthropoda</taxon>
        <taxon>Hexapoda</taxon>
        <taxon>Insecta</taxon>
        <taxon>Pterygota</taxon>
        <taxon>Neoptera</taxon>
        <taxon>Endopterygota</taxon>
        <taxon>Hymenoptera</taxon>
        <taxon>Apocrita</taxon>
        <taxon>Proctotrupomorpha</taxon>
        <taxon>Chalcidoidea</taxon>
        <taxon>Aphelinidae</taxon>
        <taxon>Aphelininae</taxon>
        <taxon>Eretmocerus</taxon>
    </lineage>
</organism>